<reference evidence="2 3" key="1">
    <citation type="submission" date="2014-02" db="EMBL/GenBank/DDBJ databases">
        <title>The genome sequence of Colletotrichum nymphaeae SA-01.</title>
        <authorList>
            <person name="Baroncelli R."/>
            <person name="Thon M.R."/>
        </authorList>
    </citation>
    <scope>NUCLEOTIDE SEQUENCE [LARGE SCALE GENOMIC DNA]</scope>
    <source>
        <strain evidence="2 3">SA-01</strain>
    </source>
</reference>
<sequence>MATETTAVLPMTNDEECDERGIRKRSEGAESSAKRAIVHLRGGAVTQVPSGMSRQLAADGGSSNVGQLAVFNRGQRERIPMQYQLLSALKRRPLQEHPRLADRQKPTDDQLAGGQSVLRRSSSGGVRALQDSQRHMLFRCIIGYGSCSLLVTFSTVADFDMLSQWPMIRATGIGAIWKVIRASGWAPGGWADLYTDTSRPSQAG</sequence>
<feature type="region of interest" description="Disordered" evidence="1">
    <location>
        <begin position="97"/>
        <end position="125"/>
    </location>
</feature>
<keyword evidence="3" id="KW-1185">Reference proteome</keyword>
<comment type="caution">
    <text evidence="2">The sequence shown here is derived from an EMBL/GenBank/DDBJ whole genome shotgun (WGS) entry which is preliminary data.</text>
</comment>
<dbReference type="Proteomes" id="UP000070054">
    <property type="component" value="Unassembled WGS sequence"/>
</dbReference>
<feature type="compositionally biased region" description="Low complexity" evidence="1">
    <location>
        <begin position="113"/>
        <end position="125"/>
    </location>
</feature>
<protein>
    <submittedName>
        <fullName evidence="2">Uncharacterized protein</fullName>
    </submittedName>
</protein>
<gene>
    <name evidence="2" type="ORF">CNYM01_13754</name>
</gene>
<evidence type="ECO:0000313" key="2">
    <source>
        <dbReference type="EMBL" id="KXH42019.1"/>
    </source>
</evidence>
<evidence type="ECO:0000256" key="1">
    <source>
        <dbReference type="SAM" id="MobiDB-lite"/>
    </source>
</evidence>
<dbReference type="EMBL" id="JEMN01001270">
    <property type="protein sequence ID" value="KXH42019.1"/>
    <property type="molecule type" value="Genomic_DNA"/>
</dbReference>
<accession>A0A135T1J0</accession>
<feature type="region of interest" description="Disordered" evidence="1">
    <location>
        <begin position="1"/>
        <end position="33"/>
    </location>
</feature>
<dbReference type="AlphaFoldDB" id="A0A135T1J0"/>
<feature type="compositionally biased region" description="Basic and acidic residues" evidence="1">
    <location>
        <begin position="19"/>
        <end position="28"/>
    </location>
</feature>
<organism evidence="2 3">
    <name type="scientific">Colletotrichum nymphaeae SA-01</name>
    <dbReference type="NCBI Taxonomy" id="1460502"/>
    <lineage>
        <taxon>Eukaryota</taxon>
        <taxon>Fungi</taxon>
        <taxon>Dikarya</taxon>
        <taxon>Ascomycota</taxon>
        <taxon>Pezizomycotina</taxon>
        <taxon>Sordariomycetes</taxon>
        <taxon>Hypocreomycetidae</taxon>
        <taxon>Glomerellales</taxon>
        <taxon>Glomerellaceae</taxon>
        <taxon>Colletotrichum</taxon>
        <taxon>Colletotrichum acutatum species complex</taxon>
    </lineage>
</organism>
<name>A0A135T1J0_9PEZI</name>
<evidence type="ECO:0000313" key="3">
    <source>
        <dbReference type="Proteomes" id="UP000070054"/>
    </source>
</evidence>
<proteinExistence type="predicted"/>
<feature type="compositionally biased region" description="Basic and acidic residues" evidence="1">
    <location>
        <begin position="97"/>
        <end position="108"/>
    </location>
</feature>